<evidence type="ECO:0000256" key="5">
    <source>
        <dbReference type="PIRSR" id="PIRSR600821-50"/>
    </source>
</evidence>
<dbReference type="InterPro" id="IPR011079">
    <property type="entry name" value="Ala_racemase_C"/>
</dbReference>
<dbReference type="Proteomes" id="UP001281731">
    <property type="component" value="Unassembled WGS sequence"/>
</dbReference>
<feature type="active site" description="Proton acceptor; specific for D-alanine" evidence="4">
    <location>
        <position position="43"/>
    </location>
</feature>
<dbReference type="InterPro" id="IPR001608">
    <property type="entry name" value="Ala_racemase_N"/>
</dbReference>
<feature type="binding site" evidence="4 6">
    <location>
        <position position="146"/>
    </location>
    <ligand>
        <name>substrate</name>
    </ligand>
</feature>
<comment type="caution">
    <text evidence="8">The sequence shown here is derived from an EMBL/GenBank/DDBJ whole genome shotgun (WGS) entry which is preliminary data.</text>
</comment>
<feature type="domain" description="Alanine racemase C-terminal" evidence="7">
    <location>
        <begin position="259"/>
        <end position="385"/>
    </location>
</feature>
<organism evidence="8 9">
    <name type="scientific">Actinotignum urinale</name>
    <dbReference type="NCBI Taxonomy" id="190146"/>
    <lineage>
        <taxon>Bacteria</taxon>
        <taxon>Bacillati</taxon>
        <taxon>Actinomycetota</taxon>
        <taxon>Actinomycetes</taxon>
        <taxon>Actinomycetales</taxon>
        <taxon>Actinomycetaceae</taxon>
        <taxon>Actinotignum</taxon>
    </lineage>
</organism>
<comment type="function">
    <text evidence="4">Catalyzes the interconversion of L-alanine and D-alanine. May also act on other amino acids.</text>
</comment>
<dbReference type="Gene3D" id="2.40.37.10">
    <property type="entry name" value="Lyase, Ornithine Decarboxylase, Chain A, domain 1"/>
    <property type="match status" value="1"/>
</dbReference>
<dbReference type="GO" id="GO:0009252">
    <property type="term" value="P:peptidoglycan biosynthetic process"/>
    <property type="evidence" value="ECO:0007669"/>
    <property type="project" value="TreeGrafter"/>
</dbReference>
<dbReference type="GO" id="GO:0008784">
    <property type="term" value="F:alanine racemase activity"/>
    <property type="evidence" value="ECO:0007669"/>
    <property type="project" value="UniProtKB-UniRule"/>
</dbReference>
<dbReference type="InterPro" id="IPR009006">
    <property type="entry name" value="Ala_racemase/Decarboxylase_C"/>
</dbReference>
<evidence type="ECO:0000259" key="7">
    <source>
        <dbReference type="SMART" id="SM01005"/>
    </source>
</evidence>
<dbReference type="GO" id="GO:0030632">
    <property type="term" value="P:D-alanine biosynthetic process"/>
    <property type="evidence" value="ECO:0007669"/>
    <property type="project" value="UniProtKB-UniRule"/>
</dbReference>
<dbReference type="CDD" id="cd00430">
    <property type="entry name" value="PLPDE_III_AR"/>
    <property type="match status" value="1"/>
</dbReference>
<name>A0AAW9HUV4_9ACTO</name>
<dbReference type="GO" id="GO:0030170">
    <property type="term" value="F:pyridoxal phosphate binding"/>
    <property type="evidence" value="ECO:0007669"/>
    <property type="project" value="UniProtKB-UniRule"/>
</dbReference>
<comment type="pathway">
    <text evidence="4">Amino-acid biosynthesis; D-alanine biosynthesis; D-alanine from L-alanine: step 1/1.</text>
</comment>
<sequence length="385" mass="42054">MRKMPVDAQMFPARAVISTEALEHNLNRFRQRITGEKIMAIIKADAYGHGMWRCAQAFSRAGADYLGVAQLAEAVVLARRARQESVQLPPIFSWIFDDSAGLCEALELGIELSVGTPWALRKLEETLEYSTRPARIHIAVDTGMSREGFAPAELPNATRTLARLEQTGRVTVVGVWSHLACADTSDTTTTHEQIKRFRSAIDVVHAGGVEAPLEHLAASGGALWYPEARFAMVRPGILLYGLSPEPAKETAEQIGLIPAMRLESSVIAERTIPAGQGVSYGHTFVSDSEMKVGIVPLGYADGIPRHASNVCEVLVDGRRARIRGRVCMDQCVVELPEGAGVESRVVMWGDPGRGEPGVWEWAEKMGTIGYEITTRLASRVPRVDE</sequence>
<dbReference type="GO" id="GO:0005829">
    <property type="term" value="C:cytosol"/>
    <property type="evidence" value="ECO:0007669"/>
    <property type="project" value="TreeGrafter"/>
</dbReference>
<keyword evidence="2 4" id="KW-0663">Pyridoxal phosphate</keyword>
<dbReference type="Pfam" id="PF01168">
    <property type="entry name" value="Ala_racemase_N"/>
    <property type="match status" value="1"/>
</dbReference>
<evidence type="ECO:0000256" key="4">
    <source>
        <dbReference type="HAMAP-Rule" id="MF_01201"/>
    </source>
</evidence>
<dbReference type="SMART" id="SM01005">
    <property type="entry name" value="Ala_racemase_C"/>
    <property type="match status" value="1"/>
</dbReference>
<dbReference type="EMBL" id="JAWNGC010000003">
    <property type="protein sequence ID" value="MDY5154838.1"/>
    <property type="molecule type" value="Genomic_DNA"/>
</dbReference>
<feature type="modified residue" description="N6-(pyridoxal phosphate)lysine" evidence="4 5">
    <location>
        <position position="43"/>
    </location>
</feature>
<evidence type="ECO:0000256" key="6">
    <source>
        <dbReference type="PIRSR" id="PIRSR600821-52"/>
    </source>
</evidence>
<dbReference type="SUPFAM" id="SSF50621">
    <property type="entry name" value="Alanine racemase C-terminal domain-like"/>
    <property type="match status" value="1"/>
</dbReference>
<feature type="active site" description="Proton acceptor; specific for L-alanine" evidence="4">
    <location>
        <position position="280"/>
    </location>
</feature>
<feature type="binding site" evidence="4 6">
    <location>
        <position position="328"/>
    </location>
    <ligand>
        <name>substrate</name>
    </ligand>
</feature>
<evidence type="ECO:0000313" key="8">
    <source>
        <dbReference type="EMBL" id="MDY5154838.1"/>
    </source>
</evidence>
<dbReference type="PANTHER" id="PTHR30511">
    <property type="entry name" value="ALANINE RACEMASE"/>
    <property type="match status" value="1"/>
</dbReference>
<reference evidence="8" key="1">
    <citation type="submission" date="2023-10" db="EMBL/GenBank/DDBJ databases">
        <title>Whole Genome based description of the genera Actinobaculum and Actinotignum reveals a complex phylogenetic relationship within the species included in the genus Actinotignum.</title>
        <authorList>
            <person name="Jensen C.S."/>
            <person name="Dargis R."/>
            <person name="Kemp M."/>
            <person name="Christensen J.J."/>
        </authorList>
    </citation>
    <scope>NUCLEOTIDE SEQUENCE</scope>
    <source>
        <strain evidence="8">SLA_B511</strain>
    </source>
</reference>
<gene>
    <name evidence="8" type="primary">alr</name>
    <name evidence="8" type="ORF">R6G80_03740</name>
</gene>
<dbReference type="SUPFAM" id="SSF51419">
    <property type="entry name" value="PLP-binding barrel"/>
    <property type="match status" value="1"/>
</dbReference>
<evidence type="ECO:0000313" key="9">
    <source>
        <dbReference type="Proteomes" id="UP001281731"/>
    </source>
</evidence>
<protein>
    <recommendedName>
        <fullName evidence="4">Alanine racemase</fullName>
        <ecNumber evidence="4">5.1.1.1</ecNumber>
    </recommendedName>
</protein>
<dbReference type="InterPro" id="IPR020622">
    <property type="entry name" value="Ala_racemase_pyridoxalP-BS"/>
</dbReference>
<dbReference type="InterPro" id="IPR000821">
    <property type="entry name" value="Ala_racemase"/>
</dbReference>
<comment type="similarity">
    <text evidence="4">Belongs to the alanine racemase family.</text>
</comment>
<dbReference type="PRINTS" id="PR00992">
    <property type="entry name" value="ALARACEMASE"/>
</dbReference>
<dbReference type="InterPro" id="IPR029066">
    <property type="entry name" value="PLP-binding_barrel"/>
</dbReference>
<dbReference type="AlphaFoldDB" id="A0AAW9HUV4"/>
<dbReference type="PROSITE" id="PS00395">
    <property type="entry name" value="ALANINE_RACEMASE"/>
    <property type="match status" value="1"/>
</dbReference>
<evidence type="ECO:0000256" key="3">
    <source>
        <dbReference type="ARBA" id="ARBA00023235"/>
    </source>
</evidence>
<evidence type="ECO:0000256" key="1">
    <source>
        <dbReference type="ARBA" id="ARBA00001933"/>
    </source>
</evidence>
<dbReference type="HAMAP" id="MF_01201">
    <property type="entry name" value="Ala_racemase"/>
    <property type="match status" value="1"/>
</dbReference>
<dbReference type="FunFam" id="3.20.20.10:FF:000002">
    <property type="entry name" value="Alanine racemase"/>
    <property type="match status" value="1"/>
</dbReference>
<dbReference type="EC" id="5.1.1.1" evidence="4"/>
<evidence type="ECO:0000256" key="2">
    <source>
        <dbReference type="ARBA" id="ARBA00022898"/>
    </source>
</evidence>
<dbReference type="RefSeq" id="WP_320756449.1">
    <property type="nucleotide sequence ID" value="NZ_JAWNGC010000003.1"/>
</dbReference>
<dbReference type="NCBIfam" id="TIGR00492">
    <property type="entry name" value="alr"/>
    <property type="match status" value="1"/>
</dbReference>
<proteinExistence type="inferred from homology"/>
<dbReference type="PANTHER" id="PTHR30511:SF0">
    <property type="entry name" value="ALANINE RACEMASE, CATABOLIC-RELATED"/>
    <property type="match status" value="1"/>
</dbReference>
<dbReference type="Pfam" id="PF00842">
    <property type="entry name" value="Ala_racemase_C"/>
    <property type="match status" value="1"/>
</dbReference>
<keyword evidence="3 4" id="KW-0413">Isomerase</keyword>
<comment type="catalytic activity">
    <reaction evidence="4">
        <text>L-alanine = D-alanine</text>
        <dbReference type="Rhea" id="RHEA:20249"/>
        <dbReference type="ChEBI" id="CHEBI:57416"/>
        <dbReference type="ChEBI" id="CHEBI:57972"/>
        <dbReference type="EC" id="5.1.1.1"/>
    </reaction>
</comment>
<dbReference type="Gene3D" id="3.20.20.10">
    <property type="entry name" value="Alanine racemase"/>
    <property type="match status" value="1"/>
</dbReference>
<accession>A0AAW9HUV4</accession>
<comment type="cofactor">
    <cofactor evidence="1 4 5">
        <name>pyridoxal 5'-phosphate</name>
        <dbReference type="ChEBI" id="CHEBI:597326"/>
    </cofactor>
</comment>